<dbReference type="CDD" id="cd00156">
    <property type="entry name" value="REC"/>
    <property type="match status" value="1"/>
</dbReference>
<protein>
    <submittedName>
        <fullName evidence="3">Response regulator</fullName>
    </submittedName>
</protein>
<evidence type="ECO:0000313" key="3">
    <source>
        <dbReference type="EMBL" id="GHF04979.1"/>
    </source>
</evidence>
<evidence type="ECO:0000313" key="4">
    <source>
        <dbReference type="Proteomes" id="UP000609802"/>
    </source>
</evidence>
<dbReference type="InterPro" id="IPR011006">
    <property type="entry name" value="CheY-like_superfamily"/>
</dbReference>
<sequence length="123" mass="13307">MMRVLIVETNPALTRLWSDHLLRQGITVDCAHDPDQARDLLDQQSYDVVAVNTDFAGGKGIVIADYVAFRLPQARVVFVTSSTFFSDGSIFNHITNAHACVSADTPSEDLANVIAFHGSSKGG</sequence>
<dbReference type="Pfam" id="PF00072">
    <property type="entry name" value="Response_reg"/>
    <property type="match status" value="1"/>
</dbReference>
<keyword evidence="4" id="KW-1185">Reference proteome</keyword>
<feature type="domain" description="Response regulatory" evidence="2">
    <location>
        <begin position="3"/>
        <end position="118"/>
    </location>
</feature>
<dbReference type="Gene3D" id="3.40.50.2300">
    <property type="match status" value="1"/>
</dbReference>
<dbReference type="PROSITE" id="PS50110">
    <property type="entry name" value="RESPONSE_REGULATORY"/>
    <property type="match status" value="1"/>
</dbReference>
<dbReference type="Proteomes" id="UP000609802">
    <property type="component" value="Unassembled WGS sequence"/>
</dbReference>
<dbReference type="RefSeq" id="WP_191287157.1">
    <property type="nucleotide sequence ID" value="NZ_BNCH01000007.1"/>
</dbReference>
<name>A0ABQ3J8G4_9RHOB</name>
<dbReference type="SUPFAM" id="SSF52172">
    <property type="entry name" value="CheY-like"/>
    <property type="match status" value="1"/>
</dbReference>
<dbReference type="SMART" id="SM00448">
    <property type="entry name" value="REC"/>
    <property type="match status" value="1"/>
</dbReference>
<dbReference type="EMBL" id="BNCH01000007">
    <property type="protein sequence ID" value="GHF04979.1"/>
    <property type="molecule type" value="Genomic_DNA"/>
</dbReference>
<gene>
    <name evidence="3" type="primary">osp</name>
    <name evidence="3" type="ORF">GCM10016455_27830</name>
</gene>
<proteinExistence type="predicted"/>
<comment type="caution">
    <text evidence="1">Lacks conserved residue(s) required for the propagation of feature annotation.</text>
</comment>
<evidence type="ECO:0000259" key="2">
    <source>
        <dbReference type="PROSITE" id="PS50110"/>
    </source>
</evidence>
<evidence type="ECO:0000256" key="1">
    <source>
        <dbReference type="PROSITE-ProRule" id="PRU00169"/>
    </source>
</evidence>
<accession>A0ABQ3J8G4</accession>
<reference evidence="4" key="1">
    <citation type="journal article" date="2019" name="Int. J. Syst. Evol. Microbiol.">
        <title>The Global Catalogue of Microorganisms (GCM) 10K type strain sequencing project: providing services to taxonomists for standard genome sequencing and annotation.</title>
        <authorList>
            <consortium name="The Broad Institute Genomics Platform"/>
            <consortium name="The Broad Institute Genome Sequencing Center for Infectious Disease"/>
            <person name="Wu L."/>
            <person name="Ma J."/>
        </authorList>
    </citation>
    <scope>NUCLEOTIDE SEQUENCE [LARGE SCALE GENOMIC DNA]</scope>
    <source>
        <strain evidence="4">KCTC 42443</strain>
    </source>
</reference>
<dbReference type="InterPro" id="IPR001789">
    <property type="entry name" value="Sig_transdc_resp-reg_receiver"/>
</dbReference>
<comment type="caution">
    <text evidence="3">The sequence shown here is derived from an EMBL/GenBank/DDBJ whole genome shotgun (WGS) entry which is preliminary data.</text>
</comment>
<organism evidence="3 4">
    <name type="scientific">Aliiroseovarius zhejiangensis</name>
    <dbReference type="NCBI Taxonomy" id="1632025"/>
    <lineage>
        <taxon>Bacteria</taxon>
        <taxon>Pseudomonadati</taxon>
        <taxon>Pseudomonadota</taxon>
        <taxon>Alphaproteobacteria</taxon>
        <taxon>Rhodobacterales</taxon>
        <taxon>Paracoccaceae</taxon>
        <taxon>Aliiroseovarius</taxon>
    </lineage>
</organism>